<dbReference type="AlphaFoldDB" id="A0A0J8GBL8"/>
<evidence type="ECO:0000313" key="2">
    <source>
        <dbReference type="Proteomes" id="UP000052258"/>
    </source>
</evidence>
<accession>A0A0J8GBL8</accession>
<dbReference type="EMBL" id="AZHO01000011">
    <property type="protein sequence ID" value="KMT60077.1"/>
    <property type="molecule type" value="Genomic_DNA"/>
</dbReference>
<reference evidence="1 2" key="1">
    <citation type="journal article" date="2015" name="Genome Biol. Evol.">
        <title>Comparative Genomics of Listeria Sensu Lato: Genus-Wide Differences in Evolutionary Dynamics and the Progressive Gain of Complex, Potentially Pathogenicity-Related Traits through Lateral Gene Transfer.</title>
        <authorList>
            <person name="Chiara M."/>
            <person name="Caruso M."/>
            <person name="D'Erchia A.M."/>
            <person name="Manzari C."/>
            <person name="Fraccalvieri R."/>
            <person name="Goffredo E."/>
            <person name="Latorre L."/>
            <person name="Miccolupo A."/>
            <person name="Padalino I."/>
            <person name="Santagada G."/>
            <person name="Chiocco D."/>
            <person name="Pesole G."/>
            <person name="Horner D.S."/>
            <person name="Parisi A."/>
        </authorList>
    </citation>
    <scope>NUCLEOTIDE SEQUENCE [LARGE SCALE GENOMIC DNA]</scope>
    <source>
        <strain evidence="1 2">1991</strain>
    </source>
</reference>
<dbReference type="Proteomes" id="UP000052258">
    <property type="component" value="Unassembled WGS sequence"/>
</dbReference>
<dbReference type="RefSeq" id="WP_059139979.1">
    <property type="nucleotide sequence ID" value="NZ_KQ130613.1"/>
</dbReference>
<name>A0A0J8GBL8_9LIST</name>
<evidence type="ECO:0000313" key="1">
    <source>
        <dbReference type="EMBL" id="KMT60077.1"/>
    </source>
</evidence>
<comment type="caution">
    <text evidence="1">The sequence shown here is derived from an EMBL/GenBank/DDBJ whole genome shotgun (WGS) entry which is preliminary data.</text>
</comment>
<organism evidence="1 2">
    <name type="scientific">Listeria fleischmannii 1991</name>
    <dbReference type="NCBI Taxonomy" id="1430899"/>
    <lineage>
        <taxon>Bacteria</taxon>
        <taxon>Bacillati</taxon>
        <taxon>Bacillota</taxon>
        <taxon>Bacilli</taxon>
        <taxon>Bacillales</taxon>
        <taxon>Listeriaceae</taxon>
        <taxon>Listeria</taxon>
    </lineage>
</organism>
<sequence length="181" mass="21128">MATFTLLDKVIFENASSMELKDEYGKIIAFIKKEVHSDREKDNSYIYTSADGKIMGQIHRKNTGLKRFLLAEYEFNYGEERFYLKDKVGNSMLYFSVMAEFPDQKILIEENLNEDVDLHSNDERIASILTGDSFFTVSFSFEDSIRPHSNLFVLLVLMYFMLKIYKDETGVVDDIIDIFED</sequence>
<gene>
    <name evidence="1" type="ORF">X560_1003</name>
</gene>
<dbReference type="OrthoDB" id="2388772at2"/>
<proteinExistence type="predicted"/>
<keyword evidence="2" id="KW-1185">Reference proteome</keyword>
<dbReference type="PATRIC" id="fig|1430899.3.peg.1034"/>
<protein>
    <submittedName>
        <fullName evidence="1">Uncharacterized protein</fullName>
    </submittedName>
</protein>